<dbReference type="Pfam" id="PF00107">
    <property type="entry name" value="ADH_zinc_N"/>
    <property type="match status" value="1"/>
</dbReference>
<organism evidence="2 3">
    <name type="scientific">Sorangium cellulosum</name>
    <name type="common">Polyangium cellulosum</name>
    <dbReference type="NCBI Taxonomy" id="56"/>
    <lineage>
        <taxon>Bacteria</taxon>
        <taxon>Pseudomonadati</taxon>
        <taxon>Myxococcota</taxon>
        <taxon>Polyangia</taxon>
        <taxon>Polyangiales</taxon>
        <taxon>Polyangiaceae</taxon>
        <taxon>Sorangium</taxon>
    </lineage>
</organism>
<dbReference type="EMBL" id="CP012670">
    <property type="protein sequence ID" value="AUX26323.1"/>
    <property type="molecule type" value="Genomic_DNA"/>
</dbReference>
<dbReference type="PANTHER" id="PTHR43677:SF11">
    <property type="entry name" value="ZINC-CONTAINING ALCOHOL DEHYDROGENASE"/>
    <property type="match status" value="1"/>
</dbReference>
<evidence type="ECO:0000313" key="2">
    <source>
        <dbReference type="EMBL" id="AUX26323.1"/>
    </source>
</evidence>
<accession>A0A4P2QB40</accession>
<reference evidence="2 3" key="1">
    <citation type="submission" date="2015-09" db="EMBL/GenBank/DDBJ databases">
        <title>Sorangium comparison.</title>
        <authorList>
            <person name="Zaburannyi N."/>
            <person name="Bunk B."/>
            <person name="Overmann J."/>
            <person name="Mueller R."/>
        </authorList>
    </citation>
    <scope>NUCLEOTIDE SEQUENCE [LARGE SCALE GENOMIC DNA]</scope>
    <source>
        <strain evidence="2 3">So ceGT47</strain>
    </source>
</reference>
<dbReference type="SMART" id="SM00829">
    <property type="entry name" value="PKS_ER"/>
    <property type="match status" value="1"/>
</dbReference>
<evidence type="ECO:0000313" key="3">
    <source>
        <dbReference type="Proteomes" id="UP000295781"/>
    </source>
</evidence>
<dbReference type="InterPro" id="IPR020843">
    <property type="entry name" value="ER"/>
</dbReference>
<dbReference type="Gene3D" id="3.40.50.720">
    <property type="entry name" value="NAD(P)-binding Rossmann-like Domain"/>
    <property type="match status" value="1"/>
</dbReference>
<protein>
    <submittedName>
        <fullName evidence="2">Alcohol dehydrogenase</fullName>
    </submittedName>
</protein>
<sequence length="322" mass="33320">MKAAIVHALGVPPSYGDFREPEPGDGEIVVTVHAAPLSPIVKGLASGRHYASGKSGGFVPGVDGVGTDALGRRVYFLFPKAPFGSMAEKALALNGMIVPVPDMLSDEQAAAIATAGLASWIALSRRALLQKGDTVLVNGATGAAGGMAIQTARYFGAGKVIAVGRDKVKLDRLDADVKIAFDGDADRALRDQFDQGVDVVLDFVWGEPAVRVLRAATKDRGSRAGEPRLRFVQLGTMAGDEIPIRGDMLRSTGLELIGSGIGSVPVKELLAGAGELLAAAPAAGFRAPFKSLPLSAVTDVWNEAPEVRCLLLPNAKACASTG</sequence>
<dbReference type="Gene3D" id="3.90.180.10">
    <property type="entry name" value="Medium-chain alcohol dehydrogenases, catalytic domain"/>
    <property type="match status" value="1"/>
</dbReference>
<dbReference type="GO" id="GO:0016491">
    <property type="term" value="F:oxidoreductase activity"/>
    <property type="evidence" value="ECO:0007669"/>
    <property type="project" value="InterPro"/>
</dbReference>
<dbReference type="InterPro" id="IPR051397">
    <property type="entry name" value="Zn-ADH-like_protein"/>
</dbReference>
<proteinExistence type="predicted"/>
<dbReference type="Proteomes" id="UP000295781">
    <property type="component" value="Chromosome"/>
</dbReference>
<name>A0A4P2QB40_SORCE</name>
<dbReference type="SUPFAM" id="SSF50129">
    <property type="entry name" value="GroES-like"/>
    <property type="match status" value="1"/>
</dbReference>
<dbReference type="InterPro" id="IPR013149">
    <property type="entry name" value="ADH-like_C"/>
</dbReference>
<feature type="domain" description="Enoyl reductase (ER)" evidence="1">
    <location>
        <begin position="4"/>
        <end position="312"/>
    </location>
</feature>
<dbReference type="OrthoDB" id="9787435at2"/>
<dbReference type="InterPro" id="IPR036291">
    <property type="entry name" value="NAD(P)-bd_dom_sf"/>
</dbReference>
<evidence type="ECO:0000259" key="1">
    <source>
        <dbReference type="SMART" id="SM00829"/>
    </source>
</evidence>
<dbReference type="PANTHER" id="PTHR43677">
    <property type="entry name" value="SHORT-CHAIN DEHYDROGENASE/REDUCTASE"/>
    <property type="match status" value="1"/>
</dbReference>
<dbReference type="AlphaFoldDB" id="A0A4P2QB40"/>
<dbReference type="InterPro" id="IPR011032">
    <property type="entry name" value="GroES-like_sf"/>
</dbReference>
<dbReference type="SUPFAM" id="SSF51735">
    <property type="entry name" value="NAD(P)-binding Rossmann-fold domains"/>
    <property type="match status" value="1"/>
</dbReference>
<dbReference type="RefSeq" id="WP_129353866.1">
    <property type="nucleotide sequence ID" value="NZ_CP012670.1"/>
</dbReference>
<gene>
    <name evidence="2" type="primary">adhP</name>
    <name evidence="2" type="ORF">SOCEGT47_068840</name>
</gene>